<evidence type="ECO:0000256" key="4">
    <source>
        <dbReference type="ARBA" id="ARBA00022728"/>
    </source>
</evidence>
<keyword evidence="6" id="KW-0539">Nucleus</keyword>
<feature type="compositionally biased region" description="Basic and acidic residues" evidence="7">
    <location>
        <begin position="311"/>
        <end position="336"/>
    </location>
</feature>
<evidence type="ECO:0000259" key="8">
    <source>
        <dbReference type="SMART" id="SM01115"/>
    </source>
</evidence>
<evidence type="ECO:0000313" key="9">
    <source>
        <dbReference type="EMBL" id="KAK6737706.1"/>
    </source>
</evidence>
<dbReference type="EMBL" id="JAVFWL010000002">
    <property type="protein sequence ID" value="KAK6737706.1"/>
    <property type="molecule type" value="Genomic_DNA"/>
</dbReference>
<organism evidence="9 10">
    <name type="scientific">Necator americanus</name>
    <name type="common">Human hookworm</name>
    <dbReference type="NCBI Taxonomy" id="51031"/>
    <lineage>
        <taxon>Eukaryota</taxon>
        <taxon>Metazoa</taxon>
        <taxon>Ecdysozoa</taxon>
        <taxon>Nematoda</taxon>
        <taxon>Chromadorea</taxon>
        <taxon>Rhabditida</taxon>
        <taxon>Rhabditina</taxon>
        <taxon>Rhabditomorpha</taxon>
        <taxon>Strongyloidea</taxon>
        <taxon>Ancylostomatidae</taxon>
        <taxon>Bunostominae</taxon>
        <taxon>Necator</taxon>
    </lineage>
</organism>
<feature type="compositionally biased region" description="Acidic residues" evidence="7">
    <location>
        <begin position="205"/>
        <end position="223"/>
    </location>
</feature>
<proteinExistence type="inferred from homology"/>
<feature type="compositionally biased region" description="Basic and acidic residues" evidence="7">
    <location>
        <begin position="343"/>
        <end position="367"/>
    </location>
</feature>
<keyword evidence="3" id="KW-0507">mRNA processing</keyword>
<dbReference type="Pfam" id="PF08312">
    <property type="entry name" value="cwf21"/>
    <property type="match status" value="1"/>
</dbReference>
<dbReference type="Gene3D" id="6.10.140.420">
    <property type="match status" value="1"/>
</dbReference>
<name>A0ABR1CH00_NECAM</name>
<dbReference type="PANTHER" id="PTHR36562">
    <property type="entry name" value="SERINE/ARGININE REPETITIVE MATRIX 2"/>
    <property type="match status" value="1"/>
</dbReference>
<evidence type="ECO:0000256" key="3">
    <source>
        <dbReference type="ARBA" id="ARBA00022664"/>
    </source>
</evidence>
<accession>A0ABR1CH00</accession>
<gene>
    <name evidence="9" type="primary">Necator_chrII.g7842</name>
    <name evidence="9" type="ORF">RB195_020048</name>
</gene>
<dbReference type="InterPro" id="IPR031567">
    <property type="entry name" value="CRIM_dom"/>
</dbReference>
<sequence>MYNGIGLQTARGTGTNGYVQANLSNLLLSRRRVEYNSEADLRRAEAEINRAPNEDILQHQRKRVIEMKCVEFEMLMEEKGFDDDEILKKVSDYRNLLLSQLESGELNLDSELDSRDSHARAKAAVQNRDRMKNALGLDKDFVPGTSMKTMKKSDVVGAALAAPVQKAEESLLNTLKNEIKEKSGKDKKRKKRRQESTSSSSSDSDSSDSSDDSSEDTSSDDSDSSSSDESVKHKKTKNRKMDKKERHDRHDKKDRRDEDDRTTRRRKDDGKREERVEKRRRSRTPDDNRRKKARGSHDEERRRKRRSSSSNRREESSRKRDRSHERSPQRKVKEEPPSPPNEEESHHKEQTRQSESRGNKESRRDSYSDECSDSDSNDSLKYKIRSTHIMAFSDEQELIDQIRHDLRMEDDSGMCTRVVLPERRRAKYGGLPLNFRSATSSDDEDEPSNSGYCDFEIPLVEESALTSEIIDGRLRSRTIESADVCGQQIVNEDKSSGELFVAHDVADVKNIRGKQSAIGEQPSKSILVLYTDAKDSDGNVPSIKISVQPTAKVGQVIGYCLYRFFTNFGVALGDSVEDFQLLMADDGGEVELDLPPLDKGRAIGDLGFTVLAMVSRKTKRDEESNSMHRVVVYLPTGQQFVFELEHLDHSLEWLRDETLNRKNMEMEGTIEPLGLMPEMEYDLEDINVFGKPLNLQQSIANTGCSEFILIRKYSSRGDFHPRGMSRQRSTALLSPLSRSSNNAAFDFTTAGVSFNETPCIPSGGTSPVFFVEDDEVIMSFRVTRLHKVKKNWPAKMCSSLPSIRFLNHLPPILNFKSAFKIFMMAIRFDRFDIVPVTNNRKSFLPNTYQKPISVPWNYLCDVKTVERDSESSSVLSFTWLPREDVAAFIRPTLEEQISLRDIAQYYEDRTWKVVLVEFESPEKASQAKSHMTEVIGALNSSVYQAYQHSSNGSRCPSEAAESVLMQMADGLLPSSSSTRSRKSATIRKLTRLGRTLRTWKD</sequence>
<feature type="compositionally biased region" description="Basic and acidic residues" evidence="7">
    <location>
        <begin position="254"/>
        <end position="301"/>
    </location>
</feature>
<dbReference type="Proteomes" id="UP001303046">
    <property type="component" value="Unassembled WGS sequence"/>
</dbReference>
<evidence type="ECO:0000313" key="10">
    <source>
        <dbReference type="Proteomes" id="UP001303046"/>
    </source>
</evidence>
<evidence type="ECO:0000256" key="2">
    <source>
        <dbReference type="ARBA" id="ARBA00005954"/>
    </source>
</evidence>
<evidence type="ECO:0000256" key="6">
    <source>
        <dbReference type="ARBA" id="ARBA00023242"/>
    </source>
</evidence>
<protein>
    <recommendedName>
        <fullName evidence="8">CWF21 domain-containing protein</fullName>
    </recommendedName>
</protein>
<dbReference type="Pfam" id="PF25322">
    <property type="entry name" value="RBD_SIN1"/>
    <property type="match status" value="1"/>
</dbReference>
<keyword evidence="10" id="KW-1185">Reference proteome</keyword>
<dbReference type="InterPro" id="IPR051372">
    <property type="entry name" value="CWC21"/>
</dbReference>
<evidence type="ECO:0000256" key="7">
    <source>
        <dbReference type="SAM" id="MobiDB-lite"/>
    </source>
</evidence>
<keyword evidence="4" id="KW-0747">Spliceosome</keyword>
<dbReference type="SMART" id="SM01115">
    <property type="entry name" value="cwf21"/>
    <property type="match status" value="1"/>
</dbReference>
<feature type="region of interest" description="Disordered" evidence="7">
    <location>
        <begin position="175"/>
        <end position="378"/>
    </location>
</feature>
<dbReference type="InterPro" id="IPR057339">
    <property type="entry name" value="RBD_SIN1"/>
</dbReference>
<reference evidence="9 10" key="1">
    <citation type="submission" date="2023-08" db="EMBL/GenBank/DDBJ databases">
        <title>A Necator americanus chromosomal reference genome.</title>
        <authorList>
            <person name="Ilik V."/>
            <person name="Petrzelkova K.J."/>
            <person name="Pardy F."/>
            <person name="Fuh T."/>
            <person name="Niatou-Singa F.S."/>
            <person name="Gouil Q."/>
            <person name="Baker L."/>
            <person name="Ritchie M.E."/>
            <person name="Jex A.R."/>
            <person name="Gazzola D."/>
            <person name="Li H."/>
            <person name="Toshio Fujiwara R."/>
            <person name="Zhan B."/>
            <person name="Aroian R.V."/>
            <person name="Pafco B."/>
            <person name="Schwarz E.M."/>
        </authorList>
    </citation>
    <scope>NUCLEOTIDE SEQUENCE [LARGE SCALE GENOMIC DNA]</scope>
    <source>
        <strain evidence="9 10">Aroian</strain>
        <tissue evidence="9">Whole animal</tissue>
    </source>
</reference>
<dbReference type="PANTHER" id="PTHR36562:SF5">
    <property type="entry name" value="SERINE_ARGININE REPETITIVE MATRIX 2"/>
    <property type="match status" value="1"/>
</dbReference>
<dbReference type="CDD" id="cd21373">
    <property type="entry name" value="cwf21_SRRM2-like"/>
    <property type="match status" value="1"/>
</dbReference>
<feature type="compositionally biased region" description="Basic residues" evidence="7">
    <location>
        <begin position="232"/>
        <end position="253"/>
    </location>
</feature>
<dbReference type="Pfam" id="PF16978">
    <property type="entry name" value="CRIM"/>
    <property type="match status" value="1"/>
</dbReference>
<comment type="caution">
    <text evidence="9">The sequence shown here is derived from an EMBL/GenBank/DDBJ whole genome shotgun (WGS) entry which is preliminary data.</text>
</comment>
<feature type="domain" description="CWF21" evidence="8">
    <location>
        <begin position="57"/>
        <end position="102"/>
    </location>
</feature>
<dbReference type="InterPro" id="IPR013170">
    <property type="entry name" value="mRNA_splic_Cwf21_dom"/>
</dbReference>
<evidence type="ECO:0000256" key="1">
    <source>
        <dbReference type="ARBA" id="ARBA00004123"/>
    </source>
</evidence>
<comment type="subcellular location">
    <subcellularLocation>
        <location evidence="1">Nucleus</location>
    </subcellularLocation>
</comment>
<evidence type="ECO:0000256" key="5">
    <source>
        <dbReference type="ARBA" id="ARBA00023187"/>
    </source>
</evidence>
<keyword evidence="5" id="KW-0508">mRNA splicing</keyword>
<comment type="similarity">
    <text evidence="2">Belongs to the CWC21 family.</text>
</comment>